<sequence length="132" mass="14353">MSISITLFVRSASRLVHTAACPDPRPVANAYRWITSGKVHYTCVESYNLTQGTGELTCGESDKAWLGLIPVCDSHIFYSSCVLKQASRKPRSERVDIIERGNSATRSITTNAGSVKSLGARAYKDGKQQTGV</sequence>
<gene>
    <name evidence="4" type="ORF">PoB_005519500</name>
</gene>
<comment type="caution">
    <text evidence="4">The sequence shown here is derived from an EMBL/GenBank/DDBJ whole genome shotgun (WGS) entry which is preliminary data.</text>
</comment>
<evidence type="ECO:0000313" key="5">
    <source>
        <dbReference type="Proteomes" id="UP000735302"/>
    </source>
</evidence>
<dbReference type="InterPro" id="IPR035976">
    <property type="entry name" value="Sushi/SCR/CCP_sf"/>
</dbReference>
<organism evidence="4 5">
    <name type="scientific">Plakobranchus ocellatus</name>
    <dbReference type="NCBI Taxonomy" id="259542"/>
    <lineage>
        <taxon>Eukaryota</taxon>
        <taxon>Metazoa</taxon>
        <taxon>Spiralia</taxon>
        <taxon>Lophotrochozoa</taxon>
        <taxon>Mollusca</taxon>
        <taxon>Gastropoda</taxon>
        <taxon>Heterobranchia</taxon>
        <taxon>Euthyneura</taxon>
        <taxon>Panpulmonata</taxon>
        <taxon>Sacoglossa</taxon>
        <taxon>Placobranchoidea</taxon>
        <taxon>Plakobranchidae</taxon>
        <taxon>Plakobranchus</taxon>
    </lineage>
</organism>
<dbReference type="PROSITE" id="PS50923">
    <property type="entry name" value="SUSHI"/>
    <property type="match status" value="1"/>
</dbReference>
<name>A0AAV4C7K2_9GAST</name>
<dbReference type="SUPFAM" id="SSF57535">
    <property type="entry name" value="Complement control module/SCR domain"/>
    <property type="match status" value="1"/>
</dbReference>
<comment type="caution">
    <text evidence="2">Lacks conserved residue(s) required for the propagation of feature annotation.</text>
</comment>
<evidence type="ECO:0000259" key="3">
    <source>
        <dbReference type="PROSITE" id="PS50923"/>
    </source>
</evidence>
<dbReference type="Proteomes" id="UP000735302">
    <property type="component" value="Unassembled WGS sequence"/>
</dbReference>
<evidence type="ECO:0000256" key="2">
    <source>
        <dbReference type="PROSITE-ProRule" id="PRU00302"/>
    </source>
</evidence>
<evidence type="ECO:0000313" key="4">
    <source>
        <dbReference type="EMBL" id="GFO28690.1"/>
    </source>
</evidence>
<reference evidence="4 5" key="1">
    <citation type="journal article" date="2021" name="Elife">
        <title>Chloroplast acquisition without the gene transfer in kleptoplastic sea slugs, Plakobranchus ocellatus.</title>
        <authorList>
            <person name="Maeda T."/>
            <person name="Takahashi S."/>
            <person name="Yoshida T."/>
            <person name="Shimamura S."/>
            <person name="Takaki Y."/>
            <person name="Nagai Y."/>
            <person name="Toyoda A."/>
            <person name="Suzuki Y."/>
            <person name="Arimoto A."/>
            <person name="Ishii H."/>
            <person name="Satoh N."/>
            <person name="Nishiyama T."/>
            <person name="Hasebe M."/>
            <person name="Maruyama T."/>
            <person name="Minagawa J."/>
            <person name="Obokata J."/>
            <person name="Shigenobu S."/>
        </authorList>
    </citation>
    <scope>NUCLEOTIDE SEQUENCE [LARGE SCALE GENOMIC DNA]</scope>
</reference>
<feature type="domain" description="Sushi" evidence="3">
    <location>
        <begin position="19"/>
        <end position="74"/>
    </location>
</feature>
<dbReference type="AlphaFoldDB" id="A0AAV4C7K2"/>
<accession>A0AAV4C7K2</accession>
<keyword evidence="5" id="KW-1185">Reference proteome</keyword>
<evidence type="ECO:0000256" key="1">
    <source>
        <dbReference type="ARBA" id="ARBA00023157"/>
    </source>
</evidence>
<dbReference type="SMART" id="SM00032">
    <property type="entry name" value="CCP"/>
    <property type="match status" value="1"/>
</dbReference>
<keyword evidence="1" id="KW-1015">Disulfide bond</keyword>
<dbReference type="EMBL" id="BLXT01006082">
    <property type="protein sequence ID" value="GFO28690.1"/>
    <property type="molecule type" value="Genomic_DNA"/>
</dbReference>
<dbReference type="Gene3D" id="2.10.70.10">
    <property type="entry name" value="Complement Module, domain 1"/>
    <property type="match status" value="1"/>
</dbReference>
<proteinExistence type="predicted"/>
<dbReference type="InterPro" id="IPR000436">
    <property type="entry name" value="Sushi_SCR_CCP_dom"/>
</dbReference>
<protein>
    <recommendedName>
        <fullName evidence="3">Sushi domain-containing protein</fullName>
    </recommendedName>
</protein>
<keyword evidence="2" id="KW-0768">Sushi</keyword>